<dbReference type="InterPro" id="IPR009000">
    <property type="entry name" value="Transl_B-barrel_sf"/>
</dbReference>
<evidence type="ECO:0000313" key="2">
    <source>
        <dbReference type="Proteomes" id="UP000006820"/>
    </source>
</evidence>
<dbReference type="STRING" id="247156.NFA_42720"/>
<sequence>MTQVDFTVTDIFDIPGRGGLLVAGRLRSGEIAAGDVVYDAASGAPIHIVGVEFRVGRNPDEFTLVVDRRDTAHITIGQRIVTSTDPTDQTEETR</sequence>
<reference evidence="1 2" key="1">
    <citation type="journal article" date="2004" name="Proc. Natl. Acad. Sci. U.S.A.">
        <title>The complete genomic sequence of Nocardia farcinica IFM 10152.</title>
        <authorList>
            <person name="Ishikawa J."/>
            <person name="Yamashita A."/>
            <person name="Mikami Y."/>
            <person name="Hoshino Y."/>
            <person name="Kurita H."/>
            <person name="Hotta K."/>
            <person name="Shiba T."/>
            <person name="Hattori M."/>
        </authorList>
    </citation>
    <scope>NUCLEOTIDE SEQUENCE [LARGE SCALE GENOMIC DNA]</scope>
    <source>
        <strain evidence="1 2">IFM 10152</strain>
    </source>
</reference>
<keyword evidence="2" id="KW-1185">Reference proteome</keyword>
<dbReference type="OrthoDB" id="4557082at2"/>
<name>Q5YRS0_NOCFA</name>
<dbReference type="EMBL" id="AP006618">
    <property type="protein sequence ID" value="BAD59121.1"/>
    <property type="molecule type" value="Genomic_DNA"/>
</dbReference>
<protein>
    <submittedName>
        <fullName evidence="1">Uncharacterized protein</fullName>
    </submittedName>
</protein>
<dbReference type="KEGG" id="nfa:NFA_42720"/>
<dbReference type="RefSeq" id="WP_011210806.1">
    <property type="nucleotide sequence ID" value="NC_006361.1"/>
</dbReference>
<dbReference type="HOGENOM" id="CLU_2383235_0_0_11"/>
<gene>
    <name evidence="1" type="ordered locus">NFA_42720</name>
</gene>
<dbReference type="eggNOG" id="ENOG5032FB1">
    <property type="taxonomic scope" value="Bacteria"/>
</dbReference>
<dbReference type="GeneID" id="61134901"/>
<proteinExistence type="predicted"/>
<evidence type="ECO:0000313" key="1">
    <source>
        <dbReference type="EMBL" id="BAD59121.1"/>
    </source>
</evidence>
<dbReference type="Proteomes" id="UP000006820">
    <property type="component" value="Chromosome"/>
</dbReference>
<dbReference type="Gene3D" id="2.40.30.10">
    <property type="entry name" value="Translation factors"/>
    <property type="match status" value="1"/>
</dbReference>
<organism evidence="1 2">
    <name type="scientific">Nocardia farcinica (strain IFM 10152)</name>
    <dbReference type="NCBI Taxonomy" id="247156"/>
    <lineage>
        <taxon>Bacteria</taxon>
        <taxon>Bacillati</taxon>
        <taxon>Actinomycetota</taxon>
        <taxon>Actinomycetes</taxon>
        <taxon>Mycobacteriales</taxon>
        <taxon>Nocardiaceae</taxon>
        <taxon>Nocardia</taxon>
    </lineage>
</organism>
<dbReference type="AlphaFoldDB" id="Q5YRS0"/>
<dbReference type="SUPFAM" id="SSF50447">
    <property type="entry name" value="Translation proteins"/>
    <property type="match status" value="1"/>
</dbReference>
<accession>Q5YRS0</accession>